<dbReference type="InterPro" id="IPR025480">
    <property type="entry name" value="DUF4330"/>
</dbReference>
<evidence type="ECO:0000256" key="1">
    <source>
        <dbReference type="SAM" id="Phobius"/>
    </source>
</evidence>
<keyword evidence="3" id="KW-1185">Reference proteome</keyword>
<dbReference type="EMBL" id="LR130778">
    <property type="protein sequence ID" value="VDN47360.1"/>
    <property type="molecule type" value="Genomic_DNA"/>
</dbReference>
<gene>
    <name evidence="2" type="ORF">PATL70BA_1475</name>
</gene>
<evidence type="ECO:0000313" key="2">
    <source>
        <dbReference type="EMBL" id="VDN47360.1"/>
    </source>
</evidence>
<sequence>MKRKINSIDILIALGIVVLLVGAYMYMSRSQVDDGFTISSDHRVSFMVETDKLPLGMGERIHIGDQLVASGRYQDAYVTDVSITESMEVIANDGVFVEVVNPTKELVRVTVDAKVNKYGPYRDLSGQEIKAGLDFWFKTDDVVTLTKIVQMVEEEN</sequence>
<dbReference type="KEGG" id="cbar:PATL70BA_1475"/>
<dbReference type="OrthoDB" id="1707232at2"/>
<keyword evidence="1" id="KW-0812">Transmembrane</keyword>
<evidence type="ECO:0008006" key="4">
    <source>
        <dbReference type="Google" id="ProtNLM"/>
    </source>
</evidence>
<dbReference type="RefSeq" id="WP_125136680.1">
    <property type="nucleotide sequence ID" value="NZ_LR130778.1"/>
</dbReference>
<feature type="transmembrane region" description="Helical" evidence="1">
    <location>
        <begin position="7"/>
        <end position="27"/>
    </location>
</feature>
<dbReference type="Proteomes" id="UP000279029">
    <property type="component" value="Chromosome"/>
</dbReference>
<name>A0A3P7P1I8_9FIRM</name>
<dbReference type="AlphaFoldDB" id="A0A3P7P1I8"/>
<accession>A0A3P7P1I8</accession>
<organism evidence="2 3">
    <name type="scientific">Petrocella atlantisensis</name>
    <dbReference type="NCBI Taxonomy" id="2173034"/>
    <lineage>
        <taxon>Bacteria</taxon>
        <taxon>Bacillati</taxon>
        <taxon>Bacillota</taxon>
        <taxon>Clostridia</taxon>
        <taxon>Lachnospirales</taxon>
        <taxon>Vallitaleaceae</taxon>
        <taxon>Petrocella</taxon>
    </lineage>
</organism>
<proteinExistence type="predicted"/>
<protein>
    <recommendedName>
        <fullName evidence="4">DUF4330 domain-containing protein</fullName>
    </recommendedName>
</protein>
<keyword evidence="1" id="KW-0472">Membrane</keyword>
<reference evidence="2 3" key="1">
    <citation type="submission" date="2018-09" db="EMBL/GenBank/DDBJ databases">
        <authorList>
            <person name="Postec A."/>
        </authorList>
    </citation>
    <scope>NUCLEOTIDE SEQUENCE [LARGE SCALE GENOMIC DNA]</scope>
    <source>
        <strain evidence="2">70B-A</strain>
    </source>
</reference>
<keyword evidence="1" id="KW-1133">Transmembrane helix</keyword>
<evidence type="ECO:0000313" key="3">
    <source>
        <dbReference type="Proteomes" id="UP000279029"/>
    </source>
</evidence>
<dbReference type="Pfam" id="PF14221">
    <property type="entry name" value="DUF4330"/>
    <property type="match status" value="1"/>
</dbReference>